<dbReference type="EMBL" id="UINC01095509">
    <property type="protein sequence ID" value="SVC51650.1"/>
    <property type="molecule type" value="Genomic_DNA"/>
</dbReference>
<protein>
    <recommendedName>
        <fullName evidence="1">Acetyl-coenzyme A synthetase N-terminal domain-containing protein</fullName>
    </recommendedName>
</protein>
<organism evidence="2">
    <name type="scientific">marine metagenome</name>
    <dbReference type="NCBI Taxonomy" id="408172"/>
    <lineage>
        <taxon>unclassified sequences</taxon>
        <taxon>metagenomes</taxon>
        <taxon>ecological metagenomes</taxon>
    </lineage>
</organism>
<name>A0A382MSX0_9ZZZZ</name>
<reference evidence="2" key="1">
    <citation type="submission" date="2018-05" db="EMBL/GenBank/DDBJ databases">
        <authorList>
            <person name="Lanie J.A."/>
            <person name="Ng W.-L."/>
            <person name="Kazmierczak K.M."/>
            <person name="Andrzejewski T.M."/>
            <person name="Davidsen T.M."/>
            <person name="Wayne K.J."/>
            <person name="Tettelin H."/>
            <person name="Glass J.I."/>
            <person name="Rusch D."/>
            <person name="Podicherti R."/>
            <person name="Tsui H.-C.T."/>
            <person name="Winkler M.E."/>
        </authorList>
    </citation>
    <scope>NUCLEOTIDE SEQUENCE</scope>
</reference>
<evidence type="ECO:0000313" key="2">
    <source>
        <dbReference type="EMBL" id="SVC51650.1"/>
    </source>
</evidence>
<evidence type="ECO:0000259" key="1">
    <source>
        <dbReference type="Pfam" id="PF16177"/>
    </source>
</evidence>
<dbReference type="AlphaFoldDB" id="A0A382MSX0"/>
<dbReference type="InterPro" id="IPR032387">
    <property type="entry name" value="ACAS_N"/>
</dbReference>
<feature type="domain" description="Acetyl-coenzyme A synthetase N-terminal" evidence="1">
    <location>
        <begin position="24"/>
        <end position="72"/>
    </location>
</feature>
<dbReference type="Gene3D" id="3.40.50.12780">
    <property type="entry name" value="N-terminal domain of ligase-like"/>
    <property type="match status" value="1"/>
</dbReference>
<proteinExistence type="predicted"/>
<dbReference type="InterPro" id="IPR042099">
    <property type="entry name" value="ANL_N_sf"/>
</dbReference>
<sequence>MTNDAKYPVRPETAAAAHVTNVDYQALYKRSIDEPEQFWAEQAESYLSWFQKWDRVMHCDFRSGRIQWFDGG</sequence>
<feature type="non-terminal residue" evidence="2">
    <location>
        <position position="72"/>
    </location>
</feature>
<gene>
    <name evidence="2" type="ORF">METZ01_LOCUS304504</name>
</gene>
<dbReference type="Pfam" id="PF16177">
    <property type="entry name" value="ACAS_N"/>
    <property type="match status" value="1"/>
</dbReference>
<accession>A0A382MSX0</accession>